<keyword evidence="4 7" id="KW-0378">Hydrolase</keyword>
<feature type="region of interest" description="Disordered" evidence="8">
    <location>
        <begin position="123"/>
        <end position="147"/>
    </location>
</feature>
<dbReference type="InterPro" id="IPR012340">
    <property type="entry name" value="NA-bd_OB-fold"/>
</dbReference>
<organism evidence="10 11">
    <name type="scientific">Parvibaculum sedimenti</name>
    <dbReference type="NCBI Taxonomy" id="2608632"/>
    <lineage>
        <taxon>Bacteria</taxon>
        <taxon>Pseudomonadati</taxon>
        <taxon>Pseudomonadota</taxon>
        <taxon>Alphaproteobacteria</taxon>
        <taxon>Hyphomicrobiales</taxon>
        <taxon>Parvibaculaceae</taxon>
        <taxon>Parvibaculum</taxon>
    </lineage>
</organism>
<feature type="region of interest" description="Disordered" evidence="8">
    <location>
        <begin position="749"/>
        <end position="801"/>
    </location>
</feature>
<dbReference type="GO" id="GO:0008859">
    <property type="term" value="F:exoribonuclease II activity"/>
    <property type="evidence" value="ECO:0007669"/>
    <property type="project" value="UniProtKB-UniRule"/>
</dbReference>
<comment type="catalytic activity">
    <reaction evidence="1 7">
        <text>Exonucleolytic cleavage in the 3'- to 5'-direction to yield nucleoside 5'-phosphates.</text>
        <dbReference type="EC" id="3.1.13.1"/>
    </reaction>
</comment>
<dbReference type="InterPro" id="IPR001900">
    <property type="entry name" value="RNase_II/R"/>
</dbReference>
<dbReference type="CDD" id="cd04471">
    <property type="entry name" value="S1_RNase_R"/>
    <property type="match status" value="1"/>
</dbReference>
<dbReference type="SUPFAM" id="SSF50249">
    <property type="entry name" value="Nucleic acid-binding proteins"/>
    <property type="match status" value="2"/>
</dbReference>
<dbReference type="SMART" id="SM00316">
    <property type="entry name" value="S1"/>
    <property type="match status" value="1"/>
</dbReference>
<comment type="function">
    <text evidence="7">3'-5' exoribonuclease that releases 5'-nucleoside monophosphates and is involved in maturation of structured RNAs.</text>
</comment>
<evidence type="ECO:0000313" key="11">
    <source>
        <dbReference type="Proteomes" id="UP000468901"/>
    </source>
</evidence>
<dbReference type="Pfam" id="PF00575">
    <property type="entry name" value="S1"/>
    <property type="match status" value="1"/>
</dbReference>
<dbReference type="InterPro" id="IPR022966">
    <property type="entry name" value="RNase_II/R_CS"/>
</dbReference>
<evidence type="ECO:0000259" key="9">
    <source>
        <dbReference type="PROSITE" id="PS50126"/>
    </source>
</evidence>
<dbReference type="SMART" id="SM00955">
    <property type="entry name" value="RNB"/>
    <property type="match status" value="1"/>
</dbReference>
<dbReference type="InterPro" id="IPR004476">
    <property type="entry name" value="RNase_II/RNase_R"/>
</dbReference>
<proteinExistence type="inferred from homology"/>
<keyword evidence="6 7" id="KW-0694">RNA-binding</keyword>
<feature type="compositionally biased region" description="Basic residues" evidence="8">
    <location>
        <begin position="775"/>
        <end position="801"/>
    </location>
</feature>
<dbReference type="HAMAP" id="MF_01895">
    <property type="entry name" value="RNase_R"/>
    <property type="match status" value="1"/>
</dbReference>
<dbReference type="EMBL" id="WESC01000007">
    <property type="protein sequence ID" value="KAB7740194.1"/>
    <property type="molecule type" value="Genomic_DNA"/>
</dbReference>
<keyword evidence="2 7" id="KW-0963">Cytoplasm</keyword>
<dbReference type="GO" id="GO:0006402">
    <property type="term" value="P:mRNA catabolic process"/>
    <property type="evidence" value="ECO:0007669"/>
    <property type="project" value="TreeGrafter"/>
</dbReference>
<reference evidence="10 11" key="1">
    <citation type="submission" date="2019-09" db="EMBL/GenBank/DDBJ databases">
        <title>Parvibaculum sedimenti sp. nov., isolated from sediment.</title>
        <authorList>
            <person name="Wang Y."/>
        </authorList>
    </citation>
    <scope>NUCLEOTIDE SEQUENCE [LARGE SCALE GENOMIC DNA]</scope>
    <source>
        <strain evidence="10 11">HXT-9</strain>
    </source>
</reference>
<dbReference type="PROSITE" id="PS50126">
    <property type="entry name" value="S1"/>
    <property type="match status" value="1"/>
</dbReference>
<evidence type="ECO:0000256" key="5">
    <source>
        <dbReference type="ARBA" id="ARBA00022839"/>
    </source>
</evidence>
<gene>
    <name evidence="7 10" type="primary">rnr</name>
    <name evidence="10" type="ORF">F2P47_09310</name>
</gene>
<evidence type="ECO:0000256" key="7">
    <source>
        <dbReference type="HAMAP-Rule" id="MF_01895"/>
    </source>
</evidence>
<evidence type="ECO:0000256" key="6">
    <source>
        <dbReference type="ARBA" id="ARBA00022884"/>
    </source>
</evidence>
<accession>A0A6N6VN66</accession>
<protein>
    <recommendedName>
        <fullName evidence="7">Ribonuclease R</fullName>
        <shortName evidence="7">RNase R</shortName>
        <ecNumber evidence="7">3.1.13.1</ecNumber>
    </recommendedName>
</protein>
<dbReference type="NCBIfam" id="TIGR02063">
    <property type="entry name" value="RNase_R"/>
    <property type="match status" value="1"/>
</dbReference>
<dbReference type="GO" id="GO:0003723">
    <property type="term" value="F:RNA binding"/>
    <property type="evidence" value="ECO:0007669"/>
    <property type="project" value="UniProtKB-UniRule"/>
</dbReference>
<dbReference type="InterPro" id="IPR011805">
    <property type="entry name" value="RNase_R"/>
</dbReference>
<evidence type="ECO:0000313" key="10">
    <source>
        <dbReference type="EMBL" id="KAB7740194.1"/>
    </source>
</evidence>
<evidence type="ECO:0000256" key="4">
    <source>
        <dbReference type="ARBA" id="ARBA00022801"/>
    </source>
</evidence>
<keyword evidence="11" id="KW-1185">Reference proteome</keyword>
<dbReference type="Pfam" id="PF17876">
    <property type="entry name" value="CSD2"/>
    <property type="match status" value="1"/>
</dbReference>
<dbReference type="PROSITE" id="PS01175">
    <property type="entry name" value="RIBONUCLEASE_II"/>
    <property type="match status" value="1"/>
</dbReference>
<evidence type="ECO:0000256" key="1">
    <source>
        <dbReference type="ARBA" id="ARBA00001849"/>
    </source>
</evidence>
<comment type="subcellular location">
    <subcellularLocation>
        <location evidence="7">Cytoplasm</location>
    </subcellularLocation>
</comment>
<evidence type="ECO:0000256" key="8">
    <source>
        <dbReference type="SAM" id="MobiDB-lite"/>
    </source>
</evidence>
<dbReference type="Proteomes" id="UP000468901">
    <property type="component" value="Unassembled WGS sequence"/>
</dbReference>
<dbReference type="InterPro" id="IPR003029">
    <property type="entry name" value="S1_domain"/>
</dbReference>
<dbReference type="PANTHER" id="PTHR23355">
    <property type="entry name" value="RIBONUCLEASE"/>
    <property type="match status" value="1"/>
</dbReference>
<feature type="region of interest" description="Disordered" evidence="8">
    <location>
        <begin position="1"/>
        <end position="37"/>
    </location>
</feature>
<dbReference type="RefSeq" id="WP_152216079.1">
    <property type="nucleotide sequence ID" value="NZ_JBAQYD010000216.1"/>
</dbReference>
<dbReference type="InterPro" id="IPR040476">
    <property type="entry name" value="CSD2"/>
</dbReference>
<dbReference type="EC" id="3.1.13.1" evidence="7"/>
<dbReference type="InterPro" id="IPR050180">
    <property type="entry name" value="RNR_Ribonuclease"/>
</dbReference>
<comment type="similarity">
    <text evidence="7">Belongs to the RNR ribonuclease family. RNase R subfamily.</text>
</comment>
<dbReference type="NCBIfam" id="TIGR00358">
    <property type="entry name" value="3_prime_RNase"/>
    <property type="match status" value="1"/>
</dbReference>
<evidence type="ECO:0000256" key="2">
    <source>
        <dbReference type="ARBA" id="ARBA00022490"/>
    </source>
</evidence>
<sequence>MTDKPKKPSKKPAPKPALKKDAPKKRERSNGLPSREQILEFVSSATGNIGKREIARAFNVKGADRIPLKQMLKAMAEEGVLVKSEKRKLHRAGELPSVAAIEITHTDPDGELVARPVDWKGTDAPPSIVVTPQTKKHHVKDREAEPPAGVGDRVLARLTRTTEVNEIYDYEARVVRRLDKGAERVLGLFRSGSEGGRLVPVDKRERNEYEIARDDTGNAKDGDLVLAETVPGKRYGLLRARVREVFGRSDDPKSISLIAIHTHGIPDRFPDNVITEAEAAKPAGPEGRTDLRDIPLVTIDPEDARDHDDAVWAALDTDPKNEGGYVAIVAIADVAAYVRPGSPMDREAKKRGNSTYFPDRVVPMLPERISNDLCSLREKEERACLAVRMVFDSEGNKRSHEFVRGIMRSAARLTYRQMQMAIDGRPDDKTGPILETVLRPLWDAYKTISLAREKRGPLDLDLPEYKAKLDERGRVAAINIAAKYESMKLIEEFMILANVCAAETAEQKQTKLVYRIHDVPSREKLVALSEFLQTLNLSFPKGQLVKPANFNRILAEVDGTEFDQMVSTVVLRSQSQAVYSPDNIGHFGLNLRRYAHFTSPIRRYADLIVHRALVSALRFGGDGQSAEELGALAEIAEHISGTERRSMLAERDSTDRFIAAFLADRIGAEFPGRISGVTRFGLFVKLEETGADGLIPIGNLGTEFFHHDESGHALIGERSGLTYRLGEQVRVRLAEAVPVTGGLRFDIVEGGSEGKPAGRQGFKRSQGRPGVKAKAGGKPRGMKPRGKPKAARTSKNRSTKH</sequence>
<dbReference type="Pfam" id="PF00773">
    <property type="entry name" value="RNB"/>
    <property type="match status" value="1"/>
</dbReference>
<dbReference type="Gene3D" id="2.40.50.140">
    <property type="entry name" value="Nucleic acid-binding proteins"/>
    <property type="match status" value="1"/>
</dbReference>
<dbReference type="AlphaFoldDB" id="A0A6N6VN66"/>
<dbReference type="PANTHER" id="PTHR23355:SF9">
    <property type="entry name" value="DIS3-LIKE EXONUCLEASE 2"/>
    <property type="match status" value="1"/>
</dbReference>
<name>A0A6N6VN66_9HYPH</name>
<comment type="caution">
    <text evidence="10">The sequence shown here is derived from an EMBL/GenBank/DDBJ whole genome shotgun (WGS) entry which is preliminary data.</text>
</comment>
<dbReference type="GO" id="GO:0005829">
    <property type="term" value="C:cytosol"/>
    <property type="evidence" value="ECO:0007669"/>
    <property type="project" value="TreeGrafter"/>
</dbReference>
<evidence type="ECO:0000256" key="3">
    <source>
        <dbReference type="ARBA" id="ARBA00022722"/>
    </source>
</evidence>
<keyword evidence="5 7" id="KW-0269">Exonuclease</keyword>
<feature type="domain" description="S1 motif" evidence="9">
    <location>
        <begin position="667"/>
        <end position="735"/>
    </location>
</feature>
<keyword evidence="3 7" id="KW-0540">Nuclease</keyword>